<gene>
    <name evidence="4" type="ORF">PDE001_LOCUS4819</name>
</gene>
<accession>A0AAV0U3L4</accession>
<feature type="signal peptide" evidence="2">
    <location>
        <begin position="1"/>
        <end position="24"/>
    </location>
</feature>
<dbReference type="AlphaFoldDB" id="A0AAV0U3L4"/>
<protein>
    <recommendedName>
        <fullName evidence="3">DUF7492 domain-containing protein</fullName>
    </recommendedName>
</protein>
<reference evidence="4" key="1">
    <citation type="submission" date="2022-12" db="EMBL/GenBank/DDBJ databases">
        <authorList>
            <person name="Webb A."/>
        </authorList>
    </citation>
    <scope>NUCLEOTIDE SEQUENCE</scope>
    <source>
        <strain evidence="4">Pd1</strain>
    </source>
</reference>
<dbReference type="Pfam" id="PF24320">
    <property type="entry name" value="DUF7492"/>
    <property type="match status" value="1"/>
</dbReference>
<evidence type="ECO:0000259" key="3">
    <source>
        <dbReference type="Pfam" id="PF24320"/>
    </source>
</evidence>
<name>A0AAV0U3L4_9STRA</name>
<evidence type="ECO:0000313" key="5">
    <source>
        <dbReference type="Proteomes" id="UP001162029"/>
    </source>
</evidence>
<dbReference type="InterPro" id="IPR055915">
    <property type="entry name" value="DUF7492"/>
</dbReference>
<evidence type="ECO:0000256" key="1">
    <source>
        <dbReference type="SAM" id="MobiDB-lite"/>
    </source>
</evidence>
<keyword evidence="2" id="KW-0732">Signal</keyword>
<evidence type="ECO:0000313" key="4">
    <source>
        <dbReference type="EMBL" id="CAI5731480.1"/>
    </source>
</evidence>
<proteinExistence type="predicted"/>
<dbReference type="EMBL" id="CANTFM010000902">
    <property type="protein sequence ID" value="CAI5731480.1"/>
    <property type="molecule type" value="Genomic_DNA"/>
</dbReference>
<organism evidence="4 5">
    <name type="scientific">Peronospora destructor</name>
    <dbReference type="NCBI Taxonomy" id="86335"/>
    <lineage>
        <taxon>Eukaryota</taxon>
        <taxon>Sar</taxon>
        <taxon>Stramenopiles</taxon>
        <taxon>Oomycota</taxon>
        <taxon>Peronosporomycetes</taxon>
        <taxon>Peronosporales</taxon>
        <taxon>Peronosporaceae</taxon>
        <taxon>Peronospora</taxon>
    </lineage>
</organism>
<feature type="compositionally biased region" description="Low complexity" evidence="1">
    <location>
        <begin position="364"/>
        <end position="394"/>
    </location>
</feature>
<evidence type="ECO:0000256" key="2">
    <source>
        <dbReference type="SAM" id="SignalP"/>
    </source>
</evidence>
<feature type="compositionally biased region" description="Low complexity" evidence="1">
    <location>
        <begin position="334"/>
        <end position="348"/>
    </location>
</feature>
<keyword evidence="5" id="KW-1185">Reference proteome</keyword>
<feature type="region of interest" description="Disordered" evidence="1">
    <location>
        <begin position="331"/>
        <end position="394"/>
    </location>
</feature>
<feature type="domain" description="DUF7492" evidence="3">
    <location>
        <begin position="78"/>
        <end position="250"/>
    </location>
</feature>
<dbReference type="Proteomes" id="UP001162029">
    <property type="component" value="Unassembled WGS sequence"/>
</dbReference>
<comment type="caution">
    <text evidence="4">The sequence shown here is derived from an EMBL/GenBank/DDBJ whole genome shotgun (WGS) entry which is preliminary data.</text>
</comment>
<feature type="chain" id="PRO_5043953712" description="DUF7492 domain-containing protein" evidence="2">
    <location>
        <begin position="25"/>
        <end position="417"/>
    </location>
</feature>
<sequence length="417" mass="43828">MVVVIATTLALMHFLLSIVSEAHCWIDCIDTKRSTVYDESMLYIFGGASGDGHCHGYGAHYPGRGNGDIGIGYTHKMLKNEVEAGTPVCKSFDGDAYSGWRKRISIVPGQEVFFGYMPNGHIAKDKKAIGTQYGIYWTAQAGTSLTSTLEMKPEHLLNGRKMNFDDGNCGESLDYNGKPSGRAGDGKPCVGTFTIPAGTTLGIYKLVWYWTFWLDDEASYTDQVQAKGYFGAAYSTCFEVEVISDGSGATKAGAAPVPALEAPVTPAPVASTKFLPSNPIAGAAAPKFSKPAAGATLDFRVIAPKTVDDSDDDGVPPSKYGLKGVATMNGALQSSSNSSDSFAASGSTTDDDDDDDLDVRQEEPSAPSTAVSAPSSTSDPSSKSTSSTMKQGSSANYIKTSEGWLVLGVALLLGALV</sequence>